<evidence type="ECO:0000313" key="9">
    <source>
        <dbReference type="Proteomes" id="UP000030764"/>
    </source>
</evidence>
<dbReference type="CDD" id="cd03156">
    <property type="entry name" value="uroplakin_I_like_LEL"/>
    <property type="match status" value="1"/>
</dbReference>
<reference evidence="7 9" key="1">
    <citation type="journal article" date="2014" name="Nat. Genet.">
        <title>Genome and transcriptome of the porcine whipworm Trichuris suis.</title>
        <authorList>
            <person name="Jex A.R."/>
            <person name="Nejsum P."/>
            <person name="Schwarz E.M."/>
            <person name="Hu L."/>
            <person name="Young N.D."/>
            <person name="Hall R.S."/>
            <person name="Korhonen P.K."/>
            <person name="Liao S."/>
            <person name="Thamsborg S."/>
            <person name="Xia J."/>
            <person name="Xu P."/>
            <person name="Wang S."/>
            <person name="Scheerlinck J.P."/>
            <person name="Hofmann A."/>
            <person name="Sternberg P.W."/>
            <person name="Wang J."/>
            <person name="Gasser R.B."/>
        </authorList>
    </citation>
    <scope>NUCLEOTIDE SEQUENCE [LARGE SCALE GENOMIC DNA]</scope>
    <source>
        <strain evidence="8">DCEP-RM93F</strain>
        <strain evidence="7">DCEP-RM93M</strain>
    </source>
</reference>
<keyword evidence="4 6" id="KW-0472">Membrane</keyword>
<comment type="subcellular location">
    <subcellularLocation>
        <location evidence="1">Membrane</location>
        <topology evidence="1">Multi-pass membrane protein</topology>
    </subcellularLocation>
</comment>
<keyword evidence="9" id="KW-1185">Reference proteome</keyword>
<organism evidence="7 9">
    <name type="scientific">Trichuris suis</name>
    <name type="common">pig whipworm</name>
    <dbReference type="NCBI Taxonomy" id="68888"/>
    <lineage>
        <taxon>Eukaryota</taxon>
        <taxon>Metazoa</taxon>
        <taxon>Ecdysozoa</taxon>
        <taxon>Nematoda</taxon>
        <taxon>Enoplea</taxon>
        <taxon>Dorylaimia</taxon>
        <taxon>Trichinellida</taxon>
        <taxon>Trichuridae</taxon>
        <taxon>Trichuris</taxon>
    </lineage>
</organism>
<evidence type="ECO:0000313" key="8">
    <source>
        <dbReference type="EMBL" id="KFD65446.1"/>
    </source>
</evidence>
<dbReference type="EMBL" id="KL367538">
    <property type="protein sequence ID" value="KFD65446.1"/>
    <property type="molecule type" value="Genomic_DNA"/>
</dbReference>
<dbReference type="PANTHER" id="PTHR19282">
    <property type="entry name" value="TETRASPANIN"/>
    <property type="match status" value="1"/>
</dbReference>
<evidence type="ECO:0000256" key="3">
    <source>
        <dbReference type="ARBA" id="ARBA00022989"/>
    </source>
</evidence>
<dbReference type="Proteomes" id="UP000030764">
    <property type="component" value="Unassembled WGS sequence"/>
</dbReference>
<dbReference type="EMBL" id="KL363201">
    <property type="protein sequence ID" value="KFD55194.1"/>
    <property type="molecule type" value="Genomic_DNA"/>
</dbReference>
<dbReference type="Proteomes" id="UP000030758">
    <property type="component" value="Unassembled WGS sequence"/>
</dbReference>
<dbReference type="PRINTS" id="PR00259">
    <property type="entry name" value="TMFOUR"/>
</dbReference>
<feature type="transmembrane region" description="Helical" evidence="6">
    <location>
        <begin position="361"/>
        <end position="385"/>
    </location>
</feature>
<evidence type="ECO:0000256" key="6">
    <source>
        <dbReference type="SAM" id="Phobius"/>
    </source>
</evidence>
<keyword evidence="3 6" id="KW-1133">Transmembrane helix</keyword>
<sequence length="554" mass="62178">MISALLHSVFRLRRVSAATRRQNASKRRTMQPSECLILKADKCCRLSERRLQRMLIARKKASTNRKQRLNKLLMSKGPMVLSSQLIAQQKIQNFFHFFQLPLQAADANFPANDSKCNVAVVAQVESKGHEKEIPMGHLIVKRGVHKALEKRNSLRGRKQRTRTFLRYHCDDEVKLALLQSILSYFVPPNRHQGNVPQRILIRKSSSTIPMWKWQYFLAFRIPKRRNWLQRPLQLSLSIPLTVTVRKGMDSHTLPSRSLSNSADGEQRDKPKRNVTAGILISQRSLHSKDEMALGCGAKVLKYCIFAFNLIFFIAGVVCLSIGIWLIVDNMALDRLANASEHIASSTAFKEFASKPQAVHDIGIILTAGGTVIFVIAFLGCCGAMKEWRPLLVLYAICLMIILAVEIAAAIYAGVNRTNLEASTKMLMHESVKDYNGTTSSANGVRAAWDSIMNQYECCGIESRPGEFNVSSWYRAFRPPEPFPAPCCKSPVPWSPDTYCRASQRYQHGCYDALREVIESKLVIVISVGAAVALIQIIGLVFALCLCQAISEEAQ</sequence>
<evidence type="ECO:0000256" key="4">
    <source>
        <dbReference type="ARBA" id="ARBA00023136"/>
    </source>
</evidence>
<feature type="transmembrane region" description="Helical" evidence="6">
    <location>
        <begin position="305"/>
        <end position="327"/>
    </location>
</feature>
<dbReference type="Gene3D" id="1.10.1450.10">
    <property type="entry name" value="Tetraspanin"/>
    <property type="match status" value="1"/>
</dbReference>
<feature type="transmembrane region" description="Helical" evidence="6">
    <location>
        <begin position="391"/>
        <end position="414"/>
    </location>
</feature>
<feature type="transmembrane region" description="Helical" evidence="6">
    <location>
        <begin position="521"/>
        <end position="550"/>
    </location>
</feature>
<evidence type="ECO:0000256" key="5">
    <source>
        <dbReference type="SAM" id="MobiDB-lite"/>
    </source>
</evidence>
<accession>A0A085MD98</accession>
<dbReference type="AlphaFoldDB" id="A0A085MD98"/>
<evidence type="ECO:0000256" key="2">
    <source>
        <dbReference type="ARBA" id="ARBA00022692"/>
    </source>
</evidence>
<keyword evidence="2 6" id="KW-0812">Transmembrane</keyword>
<gene>
    <name evidence="7" type="ORF">M513_03835</name>
    <name evidence="8" type="ORF">M514_03835</name>
</gene>
<dbReference type="Pfam" id="PF00335">
    <property type="entry name" value="Tetraspanin"/>
    <property type="match status" value="1"/>
</dbReference>
<dbReference type="SUPFAM" id="SSF48652">
    <property type="entry name" value="Tetraspanin"/>
    <property type="match status" value="1"/>
</dbReference>
<dbReference type="InterPro" id="IPR008952">
    <property type="entry name" value="Tetraspanin_EC2_sf"/>
</dbReference>
<feature type="region of interest" description="Disordered" evidence="5">
    <location>
        <begin position="250"/>
        <end position="270"/>
    </location>
</feature>
<proteinExistence type="predicted"/>
<name>A0A085MD98_9BILA</name>
<dbReference type="PANTHER" id="PTHR19282:SF541">
    <property type="entry name" value="TETRASPANIN"/>
    <property type="match status" value="1"/>
</dbReference>
<feature type="compositionally biased region" description="Polar residues" evidence="5">
    <location>
        <begin position="252"/>
        <end position="263"/>
    </location>
</feature>
<dbReference type="InterPro" id="IPR018499">
    <property type="entry name" value="Tetraspanin/Peripherin"/>
</dbReference>
<protein>
    <submittedName>
        <fullName evidence="7">Uncharacterized protein</fullName>
    </submittedName>
</protein>
<evidence type="ECO:0000313" key="7">
    <source>
        <dbReference type="EMBL" id="KFD55194.1"/>
    </source>
</evidence>
<evidence type="ECO:0000256" key="1">
    <source>
        <dbReference type="ARBA" id="ARBA00004141"/>
    </source>
</evidence>
<dbReference type="GO" id="GO:0005886">
    <property type="term" value="C:plasma membrane"/>
    <property type="evidence" value="ECO:0007669"/>
    <property type="project" value="TreeGrafter"/>
</dbReference>